<proteinExistence type="predicted"/>
<keyword evidence="1" id="KW-0812">Transmembrane</keyword>
<evidence type="ECO:0000313" key="2">
    <source>
        <dbReference type="EMBL" id="HDY59081.1"/>
    </source>
</evidence>
<keyword evidence="1" id="KW-1133">Transmembrane helix</keyword>
<organism evidence="2">
    <name type="scientific">candidate division WOR-3 bacterium</name>
    <dbReference type="NCBI Taxonomy" id="2052148"/>
    <lineage>
        <taxon>Bacteria</taxon>
        <taxon>Bacteria division WOR-3</taxon>
    </lineage>
</organism>
<accession>A0A7V0Z5J5</accession>
<reference evidence="2" key="1">
    <citation type="journal article" date="2020" name="mSystems">
        <title>Genome- and Community-Level Interaction Insights into Carbon Utilization and Element Cycling Functions of Hydrothermarchaeota in Hydrothermal Sediment.</title>
        <authorList>
            <person name="Zhou Z."/>
            <person name="Liu Y."/>
            <person name="Xu W."/>
            <person name="Pan J."/>
            <person name="Luo Z.H."/>
            <person name="Li M."/>
        </authorList>
    </citation>
    <scope>NUCLEOTIDE SEQUENCE [LARGE SCALE GENOMIC DNA]</scope>
    <source>
        <strain evidence="2">SpSt-258</strain>
    </source>
</reference>
<keyword evidence="1" id="KW-0472">Membrane</keyword>
<feature type="transmembrane region" description="Helical" evidence="1">
    <location>
        <begin position="153"/>
        <end position="172"/>
    </location>
</feature>
<evidence type="ECO:0000256" key="1">
    <source>
        <dbReference type="SAM" id="Phobius"/>
    </source>
</evidence>
<dbReference type="AlphaFoldDB" id="A0A7V0Z5J5"/>
<sequence length="185" mass="21073">MFKELIGLLVIMLAQGFAGLMPMPLITEPHPIQRFNWSEAYEHLRGNLFDQCWGISKAKIRNQPLETWLIAITDDVWDRIVFFKGVDSVGHRYAHWIKKYGKTGSGVGEFQHPRGIAIDTSIYTNQPENYFLYIADRTTIALFGSSIMPCKRVFIFMMPILGLGYLIILKMLSASQSMAQVPILS</sequence>
<comment type="caution">
    <text evidence="2">The sequence shown here is derived from an EMBL/GenBank/DDBJ whole genome shotgun (WGS) entry which is preliminary data.</text>
</comment>
<gene>
    <name evidence="2" type="ORF">ENP86_05970</name>
</gene>
<name>A0A7V0Z5J5_UNCW3</name>
<dbReference type="EMBL" id="DSKY01000014">
    <property type="protein sequence ID" value="HDY59081.1"/>
    <property type="molecule type" value="Genomic_DNA"/>
</dbReference>
<protein>
    <submittedName>
        <fullName evidence="2">Uncharacterized protein</fullName>
    </submittedName>
</protein>